<keyword evidence="2 5" id="KW-0812">Transmembrane</keyword>
<evidence type="ECO:0000313" key="7">
    <source>
        <dbReference type="EMBL" id="MDR7281154.1"/>
    </source>
</evidence>
<dbReference type="Pfam" id="PF02656">
    <property type="entry name" value="DUF202"/>
    <property type="match status" value="1"/>
</dbReference>
<evidence type="ECO:0000256" key="1">
    <source>
        <dbReference type="ARBA" id="ARBA00004127"/>
    </source>
</evidence>
<accession>A0AAE3YZQ9</accession>
<protein>
    <submittedName>
        <fullName evidence="7">Uncharacterized membrane protein YidH (DUF202 family)</fullName>
    </submittedName>
</protein>
<dbReference type="GO" id="GO:0012505">
    <property type="term" value="C:endomembrane system"/>
    <property type="evidence" value="ECO:0007669"/>
    <property type="project" value="UniProtKB-SubCell"/>
</dbReference>
<dbReference type="InterPro" id="IPR003807">
    <property type="entry name" value="DUF202"/>
</dbReference>
<sequence>MTQPVHGPGVPIIRTGLAWRRTALSFAAVTLLALRLALTSDAGAPVAAGGALAALAACAVAVLATRRRVAALRHGRTSLNARVLLLCAILTAGYVIIGAVLMIL</sequence>
<evidence type="ECO:0000256" key="4">
    <source>
        <dbReference type="ARBA" id="ARBA00023136"/>
    </source>
</evidence>
<keyword evidence="4 5" id="KW-0472">Membrane</keyword>
<evidence type="ECO:0000259" key="6">
    <source>
        <dbReference type="Pfam" id="PF02656"/>
    </source>
</evidence>
<keyword evidence="3 5" id="KW-1133">Transmembrane helix</keyword>
<dbReference type="Proteomes" id="UP001183643">
    <property type="component" value="Unassembled WGS sequence"/>
</dbReference>
<evidence type="ECO:0000256" key="2">
    <source>
        <dbReference type="ARBA" id="ARBA00022692"/>
    </source>
</evidence>
<dbReference type="RefSeq" id="WP_310376149.1">
    <property type="nucleotide sequence ID" value="NZ_JAVDYB010000001.1"/>
</dbReference>
<comment type="caution">
    <text evidence="7">The sequence shown here is derived from an EMBL/GenBank/DDBJ whole genome shotgun (WGS) entry which is preliminary data.</text>
</comment>
<proteinExistence type="predicted"/>
<evidence type="ECO:0000256" key="5">
    <source>
        <dbReference type="SAM" id="Phobius"/>
    </source>
</evidence>
<reference evidence="7" key="1">
    <citation type="submission" date="2023-07" db="EMBL/GenBank/DDBJ databases">
        <title>Sequencing the genomes of 1000 actinobacteria strains.</title>
        <authorList>
            <person name="Klenk H.-P."/>
        </authorList>
    </citation>
    <scope>NUCLEOTIDE SEQUENCE</scope>
    <source>
        <strain evidence="7">DSM 44707</strain>
    </source>
</reference>
<feature type="domain" description="DUF202" evidence="6">
    <location>
        <begin position="14"/>
        <end position="69"/>
    </location>
</feature>
<organism evidence="7 8">
    <name type="scientific">Catenuloplanes atrovinosus</name>
    <dbReference type="NCBI Taxonomy" id="137266"/>
    <lineage>
        <taxon>Bacteria</taxon>
        <taxon>Bacillati</taxon>
        <taxon>Actinomycetota</taxon>
        <taxon>Actinomycetes</taxon>
        <taxon>Micromonosporales</taxon>
        <taxon>Micromonosporaceae</taxon>
        <taxon>Catenuloplanes</taxon>
    </lineage>
</organism>
<comment type="subcellular location">
    <subcellularLocation>
        <location evidence="1">Endomembrane system</location>
        <topology evidence="1">Multi-pass membrane protein</topology>
    </subcellularLocation>
</comment>
<keyword evidence="8" id="KW-1185">Reference proteome</keyword>
<evidence type="ECO:0000256" key="3">
    <source>
        <dbReference type="ARBA" id="ARBA00022989"/>
    </source>
</evidence>
<dbReference type="AlphaFoldDB" id="A0AAE3YZQ9"/>
<name>A0AAE3YZQ9_9ACTN</name>
<gene>
    <name evidence="7" type="ORF">J2S41_007932</name>
</gene>
<feature type="transmembrane region" description="Helical" evidence="5">
    <location>
        <begin position="44"/>
        <end position="63"/>
    </location>
</feature>
<evidence type="ECO:0000313" key="8">
    <source>
        <dbReference type="Proteomes" id="UP001183643"/>
    </source>
</evidence>
<feature type="transmembrane region" description="Helical" evidence="5">
    <location>
        <begin position="83"/>
        <end position="103"/>
    </location>
</feature>
<dbReference type="EMBL" id="JAVDYB010000001">
    <property type="protein sequence ID" value="MDR7281154.1"/>
    <property type="molecule type" value="Genomic_DNA"/>
</dbReference>